<proteinExistence type="predicted"/>
<dbReference type="EMBL" id="ASHM01003347">
    <property type="protein sequence ID" value="PNY09744.1"/>
    <property type="molecule type" value="Genomic_DNA"/>
</dbReference>
<protein>
    <submittedName>
        <fullName evidence="1">Uncharacterized protein</fullName>
    </submittedName>
</protein>
<dbReference type="Proteomes" id="UP000236291">
    <property type="component" value="Unassembled WGS sequence"/>
</dbReference>
<reference evidence="1 2" key="1">
    <citation type="journal article" date="2014" name="Am. J. Bot.">
        <title>Genome assembly and annotation for red clover (Trifolium pratense; Fabaceae).</title>
        <authorList>
            <person name="Istvanek J."/>
            <person name="Jaros M."/>
            <person name="Krenek A."/>
            <person name="Repkova J."/>
        </authorList>
    </citation>
    <scope>NUCLEOTIDE SEQUENCE [LARGE SCALE GENOMIC DNA]</scope>
    <source>
        <strain evidence="2">cv. Tatra</strain>
        <tissue evidence="1">Young leaves</tissue>
    </source>
</reference>
<accession>A0A2K3P378</accession>
<evidence type="ECO:0000313" key="2">
    <source>
        <dbReference type="Proteomes" id="UP000236291"/>
    </source>
</evidence>
<evidence type="ECO:0000313" key="1">
    <source>
        <dbReference type="EMBL" id="PNY09744.1"/>
    </source>
</evidence>
<comment type="caution">
    <text evidence="1">The sequence shown here is derived from an EMBL/GenBank/DDBJ whole genome shotgun (WGS) entry which is preliminary data.</text>
</comment>
<dbReference type="AlphaFoldDB" id="A0A2K3P378"/>
<reference evidence="1 2" key="2">
    <citation type="journal article" date="2017" name="Front. Plant Sci.">
        <title>Gene Classification and Mining of Molecular Markers Useful in Red Clover (Trifolium pratense) Breeding.</title>
        <authorList>
            <person name="Istvanek J."/>
            <person name="Dluhosova J."/>
            <person name="Dluhos P."/>
            <person name="Patkova L."/>
            <person name="Nedelnik J."/>
            <person name="Repkova J."/>
        </authorList>
    </citation>
    <scope>NUCLEOTIDE SEQUENCE [LARGE SCALE GENOMIC DNA]</scope>
    <source>
        <strain evidence="2">cv. Tatra</strain>
        <tissue evidence="1">Young leaves</tissue>
    </source>
</reference>
<name>A0A2K3P378_TRIPR</name>
<organism evidence="1 2">
    <name type="scientific">Trifolium pratense</name>
    <name type="common">Red clover</name>
    <dbReference type="NCBI Taxonomy" id="57577"/>
    <lineage>
        <taxon>Eukaryota</taxon>
        <taxon>Viridiplantae</taxon>
        <taxon>Streptophyta</taxon>
        <taxon>Embryophyta</taxon>
        <taxon>Tracheophyta</taxon>
        <taxon>Spermatophyta</taxon>
        <taxon>Magnoliopsida</taxon>
        <taxon>eudicotyledons</taxon>
        <taxon>Gunneridae</taxon>
        <taxon>Pentapetalae</taxon>
        <taxon>rosids</taxon>
        <taxon>fabids</taxon>
        <taxon>Fabales</taxon>
        <taxon>Fabaceae</taxon>
        <taxon>Papilionoideae</taxon>
        <taxon>50 kb inversion clade</taxon>
        <taxon>NPAAA clade</taxon>
        <taxon>Hologalegina</taxon>
        <taxon>IRL clade</taxon>
        <taxon>Trifolieae</taxon>
        <taxon>Trifolium</taxon>
    </lineage>
</organism>
<sequence>MIILRLQVDEEALHRVTMVGCSATREDEAMRGSIHVTMEAPSWLTTTSPLWGYVLGYEGYRL</sequence>
<gene>
    <name evidence="1" type="ORF">L195_g006301</name>
</gene>